<evidence type="ECO:0008006" key="5">
    <source>
        <dbReference type="Google" id="ProtNLM"/>
    </source>
</evidence>
<dbReference type="Gene3D" id="3.40.50.880">
    <property type="match status" value="1"/>
</dbReference>
<comment type="caution">
    <text evidence="3">The sequence shown here is derived from an EMBL/GenBank/DDBJ whole genome shotgun (WGS) entry which is preliminary data.</text>
</comment>
<name>A0A7W3W4N4_9PSEU</name>
<dbReference type="EMBL" id="JACGZW010000013">
    <property type="protein sequence ID" value="MBB1158302.1"/>
    <property type="molecule type" value="Genomic_DNA"/>
</dbReference>
<dbReference type="RefSeq" id="WP_182895070.1">
    <property type="nucleotide sequence ID" value="NZ_JACGZW010000013.1"/>
</dbReference>
<dbReference type="InterPro" id="IPR023294">
    <property type="entry name" value="Tachylectin2"/>
</dbReference>
<evidence type="ECO:0000259" key="1">
    <source>
        <dbReference type="Pfam" id="PF14517"/>
    </source>
</evidence>
<proteinExistence type="predicted"/>
<accession>A0A7W3W4N4</accession>
<dbReference type="InterPro" id="IPR029062">
    <property type="entry name" value="Class_I_gatase-like"/>
</dbReference>
<dbReference type="AlphaFoldDB" id="A0A7W3W4N4"/>
<evidence type="ECO:0000313" key="3">
    <source>
        <dbReference type="EMBL" id="MBB1158302.1"/>
    </source>
</evidence>
<dbReference type="SUPFAM" id="SSF50934">
    <property type="entry name" value="Tachylectin-2"/>
    <property type="match status" value="1"/>
</dbReference>
<sequence>MGILSGRAELPITEAEAPKGYARPAEAAGQGFDPHQRWSRLVGGGNGIVYGVQADGSLYWYRHRGWATAAFDWSNGSGLLIGSGWQDFVTVLADLNGVLYGVRGDGTVLYYQRLVSNPDTGDGTWANNGTGVVVGTGFNAFPRIFGGPGGVIWCVDANGILYRSRRINGTFETPQPLGDGFNVARYLFSDTANVIYAVSGTGALTWFRYRDGSGWANGGQPIAIGDNDWFELFRRDLFAGGGNGAVYLIRIDHSTVPGDDGDLVELRLTNHETVDTDGGPRWINNGTGAVVGQGFTVERSAGLQGYPQRQSVPAGGRVSIALSTAFSSVTAQLVRVAPGGDTPEAVTGTTTVAGGLQMVAANYRSAGCGWAERYAVDIPATWPSGVYAARLTGRFGRVQHIPFVVRPAAPAQDIAVVLPTNTYHAYNGWSGHDQYSEGQAGVRRTISFLRPSYTWLIAPKGQYDVELYSDLELLRWLSAEQIGFDCYTDRDLHTGGWLSDYSAVVLGSHPEYFSMAMRANLADYLAAGGSVIATGANQIYERAEFNTDGTALTFRAADGSRDLFLDHYNLPESQLLGVNFEYDGWMTFAPYRVLRDHPFLSGTALAVGGAFGAHGRNGAASAWEFDTLQGLDGEVRPNEVIAQGTNPTDRAGAAMVCKELPGGGFVFSASSMTFNGAIRVDPVVRRLLRNVFDRALSSPAPASPDRAAAAGE</sequence>
<reference evidence="3 4" key="1">
    <citation type="submission" date="2020-08" db="EMBL/GenBank/DDBJ databases">
        <title>Amycolatopsis sp. nov. DR6-1 isolated from Dendrobium heterocarpum.</title>
        <authorList>
            <person name="Tedsree N."/>
            <person name="Kuncharoen N."/>
            <person name="Likhitwitayawuid K."/>
            <person name="Tanasupawat S."/>
        </authorList>
    </citation>
    <scope>NUCLEOTIDE SEQUENCE [LARGE SCALE GENOMIC DNA]</scope>
    <source>
        <strain evidence="3 4">DR6-1</strain>
    </source>
</reference>
<dbReference type="InterPro" id="IPR036813">
    <property type="entry name" value="Tachylectin2_sf"/>
</dbReference>
<feature type="domain" description="N,N-dimethylformamidase beta subunit-like C-terminal" evidence="2">
    <location>
        <begin position="340"/>
        <end position="679"/>
    </location>
</feature>
<dbReference type="Pfam" id="PF14517">
    <property type="entry name" value="Tachylectin"/>
    <property type="match status" value="1"/>
</dbReference>
<evidence type="ECO:0000313" key="4">
    <source>
        <dbReference type="Proteomes" id="UP000526734"/>
    </source>
</evidence>
<dbReference type="SUPFAM" id="SSF52317">
    <property type="entry name" value="Class I glutamine amidotransferase-like"/>
    <property type="match status" value="1"/>
</dbReference>
<feature type="domain" description="Tachylectin 2" evidence="1">
    <location>
        <begin position="20"/>
        <end position="215"/>
    </location>
</feature>
<gene>
    <name evidence="3" type="ORF">H4281_34590</name>
</gene>
<protein>
    <recommendedName>
        <fullName evidence="5">Tachylectin 2 domain-containing protein</fullName>
    </recommendedName>
</protein>
<dbReference type="Proteomes" id="UP000526734">
    <property type="component" value="Unassembled WGS sequence"/>
</dbReference>
<keyword evidence="4" id="KW-1185">Reference proteome</keyword>
<evidence type="ECO:0000259" key="2">
    <source>
        <dbReference type="Pfam" id="PF20254"/>
    </source>
</evidence>
<dbReference type="Gene3D" id="2.115.10.10">
    <property type="entry name" value="Tachylectin 2"/>
    <property type="match status" value="1"/>
</dbReference>
<dbReference type="InterPro" id="IPR046540">
    <property type="entry name" value="DMFA2_C"/>
</dbReference>
<organism evidence="3 4">
    <name type="scientific">Amycolatopsis dendrobii</name>
    <dbReference type="NCBI Taxonomy" id="2760662"/>
    <lineage>
        <taxon>Bacteria</taxon>
        <taxon>Bacillati</taxon>
        <taxon>Actinomycetota</taxon>
        <taxon>Actinomycetes</taxon>
        <taxon>Pseudonocardiales</taxon>
        <taxon>Pseudonocardiaceae</taxon>
        <taxon>Amycolatopsis</taxon>
    </lineage>
</organism>
<dbReference type="Pfam" id="PF20254">
    <property type="entry name" value="DMFA2_C"/>
    <property type="match status" value="1"/>
</dbReference>